<evidence type="ECO:0000256" key="1">
    <source>
        <dbReference type="ARBA" id="ARBA00005446"/>
    </source>
</evidence>
<keyword evidence="4" id="KW-0238">DNA-binding</keyword>
<keyword evidence="5" id="KW-0413">Isomerase</keyword>
<dbReference type="GO" id="GO:0005524">
    <property type="term" value="F:ATP binding"/>
    <property type="evidence" value="ECO:0007669"/>
    <property type="project" value="UniProtKB-KW"/>
</dbReference>
<dbReference type="Gene3D" id="3.40.50.300">
    <property type="entry name" value="P-loop containing nucleotide triphosphate hydrolases"/>
    <property type="match status" value="2"/>
</dbReference>
<dbReference type="InterPro" id="IPR001650">
    <property type="entry name" value="Helicase_C-like"/>
</dbReference>
<dbReference type="SMART" id="SM00490">
    <property type="entry name" value="HELICc"/>
    <property type="match status" value="1"/>
</dbReference>
<dbReference type="PROSITE" id="PS51192">
    <property type="entry name" value="HELICASE_ATP_BIND_1"/>
    <property type="match status" value="1"/>
</dbReference>
<dbReference type="SMART" id="SM00487">
    <property type="entry name" value="DEXDc"/>
    <property type="match status" value="1"/>
</dbReference>
<dbReference type="AlphaFoldDB" id="A0A9P5JX83"/>
<comment type="similarity">
    <text evidence="1">Belongs to the helicase family. RecQ subfamily.</text>
</comment>
<evidence type="ECO:0000256" key="9">
    <source>
        <dbReference type="SAM" id="MobiDB-lite"/>
    </source>
</evidence>
<dbReference type="GO" id="GO:0003677">
    <property type="term" value="F:DNA binding"/>
    <property type="evidence" value="ECO:0007669"/>
    <property type="project" value="UniProtKB-KW"/>
</dbReference>
<dbReference type="InterPro" id="IPR027417">
    <property type="entry name" value="P-loop_NTPase"/>
</dbReference>
<dbReference type="GO" id="GO:0005737">
    <property type="term" value="C:cytoplasm"/>
    <property type="evidence" value="ECO:0007669"/>
    <property type="project" value="TreeGrafter"/>
</dbReference>
<dbReference type="OrthoDB" id="2499463at2759"/>
<feature type="compositionally biased region" description="Basic and acidic residues" evidence="9">
    <location>
        <begin position="17"/>
        <end position="30"/>
    </location>
</feature>
<protein>
    <recommendedName>
        <fullName evidence="8">DNA 3'-5' helicase</fullName>
        <ecNumber evidence="8">5.6.2.4</ecNumber>
    </recommendedName>
</protein>
<keyword evidence="13" id="KW-0378">Hydrolase</keyword>
<dbReference type="GO" id="GO:0005694">
    <property type="term" value="C:chromosome"/>
    <property type="evidence" value="ECO:0007669"/>
    <property type="project" value="TreeGrafter"/>
</dbReference>
<reference evidence="13" key="1">
    <citation type="submission" date="2019-10" db="EMBL/GenBank/DDBJ databases">
        <authorList>
            <consortium name="DOE Joint Genome Institute"/>
            <person name="Kuo A."/>
            <person name="Miyauchi S."/>
            <person name="Kiss E."/>
            <person name="Drula E."/>
            <person name="Kohler A."/>
            <person name="Sanchez-Garcia M."/>
            <person name="Andreopoulos B."/>
            <person name="Barry K.W."/>
            <person name="Bonito G."/>
            <person name="Buee M."/>
            <person name="Carver A."/>
            <person name="Chen C."/>
            <person name="Cichocki N."/>
            <person name="Clum A."/>
            <person name="Culley D."/>
            <person name="Crous P.W."/>
            <person name="Fauchery L."/>
            <person name="Girlanda M."/>
            <person name="Hayes R."/>
            <person name="Keri Z."/>
            <person name="LaButti K."/>
            <person name="Lipzen A."/>
            <person name="Lombard V."/>
            <person name="Magnuson J."/>
            <person name="Maillard F."/>
            <person name="Morin E."/>
            <person name="Murat C."/>
            <person name="Nolan M."/>
            <person name="Ohm R."/>
            <person name="Pangilinan J."/>
            <person name="Pereira M."/>
            <person name="Perotto S."/>
            <person name="Peter M."/>
            <person name="Riley R."/>
            <person name="Sitrit Y."/>
            <person name="Stielow B."/>
            <person name="Szollosi G."/>
            <person name="Zifcakova L."/>
            <person name="Stursova M."/>
            <person name="Spatafora J.W."/>
            <person name="Tedersoo L."/>
            <person name="Vaario L.-M."/>
            <person name="Yamada A."/>
            <person name="Yan M."/>
            <person name="Wang P."/>
            <person name="Xu J."/>
            <person name="Bruns T."/>
            <person name="Baldrian P."/>
            <person name="Vilgalys R."/>
            <person name="Henrissat B."/>
            <person name="Grigoriev I.V."/>
            <person name="Hibbett D."/>
            <person name="Nagy L.G."/>
            <person name="Martin F.M."/>
        </authorList>
    </citation>
    <scope>NUCLEOTIDE SEQUENCE</scope>
    <source>
        <strain evidence="13">Prilba</strain>
    </source>
</reference>
<keyword evidence="3" id="KW-0067">ATP-binding</keyword>
<sequence>MSSTSENRFGHSGVLEAARDEATRSRQYSSERTRTELFSAFKTASNGLEPYNWQLDVTEALLLGLDCVAIAGTGSEKTMLFAMPLLVDKTNKKMVIVISPLNDQEEDQVRRLKAIGLTATAVNSDVWNDVLQKEIVNMKHRVIFTSPEMCLYHPSFSKLMRSAKFMKTVCMIAIDEAHCVSQWGDGLRKDFGELGRLRSFVRTSVPVLATSLTLPPLVLSDIQFRLHFSVRETFLVNLGNHRANITNILVPMRTAHDFGTLDFLADKALSGQPLRRTIVFFNTCDLAYKGFQYLRKLLPEARQHEINFLLADRTKRARRKVLRDFRTGEINILCATEAAGKGMDIPDIDCVVQFMVALSLSVLIQCFGRAGQSGQPAIAILLIEPSVFHVRNKNDVTRRSETAEDKVEEDPIDDDSSIVAHSKFG</sequence>
<evidence type="ECO:0000256" key="3">
    <source>
        <dbReference type="ARBA" id="ARBA00022840"/>
    </source>
</evidence>
<evidence type="ECO:0000313" key="13">
    <source>
        <dbReference type="EMBL" id="KAF8470279.1"/>
    </source>
</evidence>
<dbReference type="PANTHER" id="PTHR13710:SF153">
    <property type="entry name" value="RECQ-LIKE DNA HELICASE BLM"/>
    <property type="match status" value="1"/>
</dbReference>
<name>A0A9P5JX83_9AGAM</name>
<evidence type="ECO:0000256" key="2">
    <source>
        <dbReference type="ARBA" id="ARBA00022741"/>
    </source>
</evidence>
<feature type="region of interest" description="Disordered" evidence="9">
    <location>
        <begin position="398"/>
        <end position="425"/>
    </location>
</feature>
<comment type="caution">
    <text evidence="13">The sequence shown here is derived from an EMBL/GenBank/DDBJ whole genome shotgun (WGS) entry which is preliminary data.</text>
</comment>
<dbReference type="EC" id="5.6.2.4" evidence="8"/>
<feature type="region of interest" description="Disordered" evidence="9">
    <location>
        <begin position="1"/>
        <end position="30"/>
    </location>
</feature>
<dbReference type="GO" id="GO:0043138">
    <property type="term" value="F:3'-5' DNA helicase activity"/>
    <property type="evidence" value="ECO:0007669"/>
    <property type="project" value="UniProtKB-EC"/>
</dbReference>
<keyword evidence="6" id="KW-0539">Nucleus</keyword>
<dbReference type="EMBL" id="WHVB01000026">
    <property type="protein sequence ID" value="KAF8470279.1"/>
    <property type="molecule type" value="Genomic_DNA"/>
</dbReference>
<gene>
    <name evidence="13" type="ORF">DFH94DRAFT_214635</name>
    <name evidence="12" type="ORF">DFH94DRAFT_300069</name>
</gene>
<evidence type="ECO:0000259" key="10">
    <source>
        <dbReference type="PROSITE" id="PS51192"/>
    </source>
</evidence>
<evidence type="ECO:0000259" key="11">
    <source>
        <dbReference type="PROSITE" id="PS51194"/>
    </source>
</evidence>
<evidence type="ECO:0000256" key="7">
    <source>
        <dbReference type="ARBA" id="ARBA00034617"/>
    </source>
</evidence>
<comment type="catalytic activity">
    <reaction evidence="7">
        <text>Couples ATP hydrolysis with the unwinding of duplex DNA by translocating in the 3'-5' direction.</text>
        <dbReference type="EC" id="5.6.2.4"/>
    </reaction>
</comment>
<dbReference type="EMBL" id="WHVB01000037">
    <property type="protein sequence ID" value="KAF8467150.1"/>
    <property type="molecule type" value="Genomic_DNA"/>
</dbReference>
<keyword evidence="2" id="KW-0547">Nucleotide-binding</keyword>
<dbReference type="GO" id="GO:0009378">
    <property type="term" value="F:four-way junction helicase activity"/>
    <property type="evidence" value="ECO:0007669"/>
    <property type="project" value="TreeGrafter"/>
</dbReference>
<dbReference type="GO" id="GO:0000724">
    <property type="term" value="P:double-strand break repair via homologous recombination"/>
    <property type="evidence" value="ECO:0007669"/>
    <property type="project" value="TreeGrafter"/>
</dbReference>
<evidence type="ECO:0000313" key="14">
    <source>
        <dbReference type="Proteomes" id="UP000759537"/>
    </source>
</evidence>
<proteinExistence type="inferred from homology"/>
<feature type="domain" description="Helicase ATP-binding" evidence="10">
    <location>
        <begin position="58"/>
        <end position="232"/>
    </location>
</feature>
<dbReference type="PROSITE" id="PS51194">
    <property type="entry name" value="HELICASE_CTER"/>
    <property type="match status" value="1"/>
</dbReference>
<dbReference type="SUPFAM" id="SSF52540">
    <property type="entry name" value="P-loop containing nucleoside triphosphate hydrolases"/>
    <property type="match status" value="1"/>
</dbReference>
<evidence type="ECO:0000256" key="6">
    <source>
        <dbReference type="ARBA" id="ARBA00023242"/>
    </source>
</evidence>
<dbReference type="InterPro" id="IPR011545">
    <property type="entry name" value="DEAD/DEAH_box_helicase_dom"/>
</dbReference>
<dbReference type="Pfam" id="PF00270">
    <property type="entry name" value="DEAD"/>
    <property type="match status" value="1"/>
</dbReference>
<feature type="compositionally biased region" description="Acidic residues" evidence="9">
    <location>
        <begin position="406"/>
        <end position="416"/>
    </location>
</feature>
<feature type="domain" description="Helicase C-terminal" evidence="11">
    <location>
        <begin position="260"/>
        <end position="418"/>
    </location>
</feature>
<evidence type="ECO:0000256" key="5">
    <source>
        <dbReference type="ARBA" id="ARBA00023235"/>
    </source>
</evidence>
<dbReference type="PANTHER" id="PTHR13710">
    <property type="entry name" value="DNA HELICASE RECQ FAMILY MEMBER"/>
    <property type="match status" value="1"/>
</dbReference>
<evidence type="ECO:0000313" key="12">
    <source>
        <dbReference type="EMBL" id="KAF8467150.1"/>
    </source>
</evidence>
<dbReference type="Proteomes" id="UP000759537">
    <property type="component" value="Unassembled WGS sequence"/>
</dbReference>
<organism evidence="13 14">
    <name type="scientific">Russula ochroleuca</name>
    <dbReference type="NCBI Taxonomy" id="152965"/>
    <lineage>
        <taxon>Eukaryota</taxon>
        <taxon>Fungi</taxon>
        <taxon>Dikarya</taxon>
        <taxon>Basidiomycota</taxon>
        <taxon>Agaricomycotina</taxon>
        <taxon>Agaricomycetes</taxon>
        <taxon>Russulales</taxon>
        <taxon>Russulaceae</taxon>
        <taxon>Russula</taxon>
    </lineage>
</organism>
<accession>A0A9P5JX83</accession>
<reference evidence="13" key="2">
    <citation type="journal article" date="2020" name="Nat. Commun.">
        <title>Large-scale genome sequencing of mycorrhizal fungi provides insights into the early evolution of symbiotic traits.</title>
        <authorList>
            <person name="Miyauchi S."/>
            <person name="Kiss E."/>
            <person name="Kuo A."/>
            <person name="Drula E."/>
            <person name="Kohler A."/>
            <person name="Sanchez-Garcia M."/>
            <person name="Morin E."/>
            <person name="Andreopoulos B."/>
            <person name="Barry K.W."/>
            <person name="Bonito G."/>
            <person name="Buee M."/>
            <person name="Carver A."/>
            <person name="Chen C."/>
            <person name="Cichocki N."/>
            <person name="Clum A."/>
            <person name="Culley D."/>
            <person name="Crous P.W."/>
            <person name="Fauchery L."/>
            <person name="Girlanda M."/>
            <person name="Hayes R.D."/>
            <person name="Keri Z."/>
            <person name="LaButti K."/>
            <person name="Lipzen A."/>
            <person name="Lombard V."/>
            <person name="Magnuson J."/>
            <person name="Maillard F."/>
            <person name="Murat C."/>
            <person name="Nolan M."/>
            <person name="Ohm R.A."/>
            <person name="Pangilinan J."/>
            <person name="Pereira M.F."/>
            <person name="Perotto S."/>
            <person name="Peter M."/>
            <person name="Pfister S."/>
            <person name="Riley R."/>
            <person name="Sitrit Y."/>
            <person name="Stielow J.B."/>
            <person name="Szollosi G."/>
            <person name="Zifcakova L."/>
            <person name="Stursova M."/>
            <person name="Spatafora J.W."/>
            <person name="Tedersoo L."/>
            <person name="Vaario L.M."/>
            <person name="Yamada A."/>
            <person name="Yan M."/>
            <person name="Wang P."/>
            <person name="Xu J."/>
            <person name="Bruns T."/>
            <person name="Baldrian P."/>
            <person name="Vilgalys R."/>
            <person name="Dunand C."/>
            <person name="Henrissat B."/>
            <person name="Grigoriev I.V."/>
            <person name="Hibbett D."/>
            <person name="Nagy L.G."/>
            <person name="Martin F.M."/>
        </authorList>
    </citation>
    <scope>NUCLEOTIDE SEQUENCE</scope>
    <source>
        <strain evidence="13">Prilba</strain>
    </source>
</reference>
<dbReference type="GO" id="GO:0005634">
    <property type="term" value="C:nucleus"/>
    <property type="evidence" value="ECO:0007669"/>
    <property type="project" value="TreeGrafter"/>
</dbReference>
<dbReference type="Pfam" id="PF00271">
    <property type="entry name" value="Helicase_C"/>
    <property type="match status" value="1"/>
</dbReference>
<evidence type="ECO:0000256" key="4">
    <source>
        <dbReference type="ARBA" id="ARBA00023125"/>
    </source>
</evidence>
<evidence type="ECO:0000256" key="8">
    <source>
        <dbReference type="ARBA" id="ARBA00034808"/>
    </source>
</evidence>
<dbReference type="GO" id="GO:0016787">
    <property type="term" value="F:hydrolase activity"/>
    <property type="evidence" value="ECO:0007669"/>
    <property type="project" value="UniProtKB-KW"/>
</dbReference>
<keyword evidence="14" id="KW-1185">Reference proteome</keyword>
<dbReference type="InterPro" id="IPR014001">
    <property type="entry name" value="Helicase_ATP-bd"/>
</dbReference>